<protein>
    <recommendedName>
        <fullName evidence="5">Phage abortive infection protein</fullName>
    </recommendedName>
</protein>
<reference evidence="3 4" key="1">
    <citation type="submission" date="2018-06" db="EMBL/GenBank/DDBJ databases">
        <authorList>
            <consortium name="Pathogen Informatics"/>
            <person name="Doyle S."/>
        </authorList>
    </citation>
    <scope>NUCLEOTIDE SEQUENCE [LARGE SCALE GENOMIC DNA]</scope>
    <source>
        <strain evidence="3 4">NCTC11661</strain>
    </source>
</reference>
<dbReference type="AlphaFoldDB" id="A0A380ZY68"/>
<keyword evidence="2" id="KW-0472">Membrane</keyword>
<dbReference type="Proteomes" id="UP000255515">
    <property type="component" value="Unassembled WGS sequence"/>
</dbReference>
<evidence type="ECO:0000313" key="4">
    <source>
        <dbReference type="Proteomes" id="UP000255515"/>
    </source>
</evidence>
<evidence type="ECO:0000313" key="3">
    <source>
        <dbReference type="EMBL" id="SUV52470.1"/>
    </source>
</evidence>
<feature type="transmembrane region" description="Helical" evidence="2">
    <location>
        <begin position="52"/>
        <end position="74"/>
    </location>
</feature>
<accession>A0A380ZY68</accession>
<dbReference type="InterPro" id="IPR031709">
    <property type="entry name" value="PutAbiC"/>
</dbReference>
<proteinExistence type="predicted"/>
<feature type="transmembrane region" description="Helical" evidence="2">
    <location>
        <begin position="12"/>
        <end position="32"/>
    </location>
</feature>
<keyword evidence="2" id="KW-0812">Transmembrane</keyword>
<evidence type="ECO:0000256" key="2">
    <source>
        <dbReference type="SAM" id="Phobius"/>
    </source>
</evidence>
<sequence>MNIVSNKENDFSGYLYWAFLFIIFALVAPFIFTKCSTSVYFNETTEQIGGTIGGIMNPFISIAAVIVTGLAFYAQYRANDMVRKQFEIQKFENQFYQRLRLHKENINEIEIESKGKLMKGRVAFYQMLEDLEQELEKEKSNVNDRQAFQEKVYSKFYKEYGKHISHYFRHLFHTVEFVVNQNDEIIDKKQKREYLQILIIQMSNDEHKLLFYDWLAPNYGGPWEELDERKEGNHFFTEYRMIYNLWYDELVKCELVKNELVALRDRYKDNKYEDYFFEQGDDIERKFKVNSK</sequence>
<keyword evidence="2" id="KW-1133">Transmembrane helix</keyword>
<feature type="coiled-coil region" evidence="1">
    <location>
        <begin position="121"/>
        <end position="148"/>
    </location>
</feature>
<name>A0A380ZY68_9FLAO</name>
<evidence type="ECO:0008006" key="5">
    <source>
        <dbReference type="Google" id="ProtNLM"/>
    </source>
</evidence>
<dbReference type="Pfam" id="PF16872">
    <property type="entry name" value="putAbiC"/>
    <property type="match status" value="1"/>
</dbReference>
<gene>
    <name evidence="3" type="ORF">NCTC11661_01609</name>
</gene>
<evidence type="ECO:0000256" key="1">
    <source>
        <dbReference type="SAM" id="Coils"/>
    </source>
</evidence>
<dbReference type="EMBL" id="UFTJ01000003">
    <property type="protein sequence ID" value="SUV52470.1"/>
    <property type="molecule type" value="Genomic_DNA"/>
</dbReference>
<keyword evidence="1" id="KW-0175">Coiled coil</keyword>
<organism evidence="3 4">
    <name type="scientific">Bergeyella zoohelcum</name>
    <dbReference type="NCBI Taxonomy" id="1015"/>
    <lineage>
        <taxon>Bacteria</taxon>
        <taxon>Pseudomonadati</taxon>
        <taxon>Bacteroidota</taxon>
        <taxon>Flavobacteriia</taxon>
        <taxon>Flavobacteriales</taxon>
        <taxon>Weeksellaceae</taxon>
        <taxon>Bergeyella</taxon>
    </lineage>
</organism>